<gene>
    <name evidence="1" type="ORF">SPELUC_LOCUS6023</name>
</gene>
<sequence>MCFSEDYDNPDLCGKPKGLKQVLSERGLWRDRMRLVCKGGCEEGRIDCCARTTMVNQPDFRTQCGKLEEVIILAGHKRYARCYCNYTWEGLKKTVPQALESVSLTKIRQYAQKAFRFMDVYHKA</sequence>
<name>A0ACA9M884_9GLOM</name>
<evidence type="ECO:0000313" key="2">
    <source>
        <dbReference type="Proteomes" id="UP000789366"/>
    </source>
</evidence>
<dbReference type="Proteomes" id="UP000789366">
    <property type="component" value="Unassembled WGS sequence"/>
</dbReference>
<organism evidence="1 2">
    <name type="scientific">Cetraspora pellucida</name>
    <dbReference type="NCBI Taxonomy" id="1433469"/>
    <lineage>
        <taxon>Eukaryota</taxon>
        <taxon>Fungi</taxon>
        <taxon>Fungi incertae sedis</taxon>
        <taxon>Mucoromycota</taxon>
        <taxon>Glomeromycotina</taxon>
        <taxon>Glomeromycetes</taxon>
        <taxon>Diversisporales</taxon>
        <taxon>Gigasporaceae</taxon>
        <taxon>Cetraspora</taxon>
    </lineage>
</organism>
<evidence type="ECO:0000313" key="1">
    <source>
        <dbReference type="EMBL" id="CAG8571772.1"/>
    </source>
</evidence>
<dbReference type="EMBL" id="CAJVPW010006669">
    <property type="protein sequence ID" value="CAG8571772.1"/>
    <property type="molecule type" value="Genomic_DNA"/>
</dbReference>
<proteinExistence type="predicted"/>
<reference evidence="1" key="1">
    <citation type="submission" date="2021-06" db="EMBL/GenBank/DDBJ databases">
        <authorList>
            <person name="Kallberg Y."/>
            <person name="Tangrot J."/>
            <person name="Rosling A."/>
        </authorList>
    </citation>
    <scope>NUCLEOTIDE SEQUENCE</scope>
    <source>
        <strain evidence="1">28 12/20/2015</strain>
    </source>
</reference>
<keyword evidence="2" id="KW-1185">Reference proteome</keyword>
<comment type="caution">
    <text evidence="1">The sequence shown here is derived from an EMBL/GenBank/DDBJ whole genome shotgun (WGS) entry which is preliminary data.</text>
</comment>
<accession>A0ACA9M884</accession>
<protein>
    <submittedName>
        <fullName evidence="1">10559_t:CDS:1</fullName>
    </submittedName>
</protein>